<dbReference type="PATRIC" id="fig|55802.8.peg.172"/>
<sequence>MQMVSIIKGLMQGIAVLLIILGVTYVVDYQLNKSNPYFEDPDAVELTLKSSAYFLVVGGVTLFFVKSYRENADSTMLNIIITILLALAMLPGYVIGVLGLIEENSSLCKTYERPEFIVIVGLLLFLLSAITVALIWIWIFASWLKSSK</sequence>
<dbReference type="EMBL" id="CP013050">
    <property type="protein sequence ID" value="ALM74153.1"/>
    <property type="molecule type" value="Genomic_DNA"/>
</dbReference>
<organism evidence="2 3">
    <name type="scientific">Thermococcus barophilus</name>
    <dbReference type="NCBI Taxonomy" id="55802"/>
    <lineage>
        <taxon>Archaea</taxon>
        <taxon>Methanobacteriati</taxon>
        <taxon>Methanobacteriota</taxon>
        <taxon>Thermococci</taxon>
        <taxon>Thermococcales</taxon>
        <taxon>Thermococcaceae</taxon>
        <taxon>Thermococcus</taxon>
    </lineage>
</organism>
<gene>
    <name evidence="2" type="ORF">TBCH5v1_0174</name>
</gene>
<dbReference type="GeneID" id="26135468"/>
<evidence type="ECO:0000313" key="2">
    <source>
        <dbReference type="EMBL" id="ALM74153.1"/>
    </source>
</evidence>
<feature type="transmembrane region" description="Helical" evidence="1">
    <location>
        <begin position="77"/>
        <end position="101"/>
    </location>
</feature>
<protein>
    <submittedName>
        <fullName evidence="2">Uncharacterized protein</fullName>
    </submittedName>
</protein>
<proteinExistence type="predicted"/>
<dbReference type="AlphaFoldDB" id="A0A0S1X8Q8"/>
<keyword evidence="1" id="KW-0472">Membrane</keyword>
<feature type="transmembrane region" description="Helical" evidence="1">
    <location>
        <begin position="116"/>
        <end position="141"/>
    </location>
</feature>
<dbReference type="STRING" id="55802.TBCH5v1_0174"/>
<evidence type="ECO:0000256" key="1">
    <source>
        <dbReference type="SAM" id="Phobius"/>
    </source>
</evidence>
<keyword evidence="1" id="KW-0812">Transmembrane</keyword>
<keyword evidence="1" id="KW-1133">Transmembrane helix</keyword>
<dbReference type="Proteomes" id="UP000066042">
    <property type="component" value="Chromosome"/>
</dbReference>
<feature type="transmembrane region" description="Helical" evidence="1">
    <location>
        <begin position="47"/>
        <end position="65"/>
    </location>
</feature>
<dbReference type="RefSeq" id="WP_056933145.1">
    <property type="nucleotide sequence ID" value="NZ_CP013050.1"/>
</dbReference>
<reference evidence="2 3" key="1">
    <citation type="journal article" date="2016" name="Genome Announc.">
        <title>Complete genome sequence of the hyperthermophilic and piezophilic archaeon Thermococcus barophilus Ch5, capable of growth at the expense of hydrogenogenesis from carbon monoxide and formate.</title>
        <authorList>
            <person name="Oger P."/>
            <person name="Sokolova T.G."/>
            <person name="Kozhevnikova D.A."/>
            <person name="Taranov E.A."/>
            <person name="Vannier P."/>
            <person name="Lee H.S."/>
            <person name="Kwon K.K."/>
            <person name="Kang S.G."/>
            <person name="Lee J.H."/>
            <person name="Bonch-Osmolovskaya E.A."/>
            <person name="Lebedinsky A.V."/>
        </authorList>
    </citation>
    <scope>NUCLEOTIDE SEQUENCE [LARGE SCALE GENOMIC DNA]</scope>
    <source>
        <strain evidence="3">Ch5</strain>
    </source>
</reference>
<accession>A0A0S1X8Q8</accession>
<name>A0A0S1X8Q8_THEBA</name>
<evidence type="ECO:0000313" key="3">
    <source>
        <dbReference type="Proteomes" id="UP000066042"/>
    </source>
</evidence>
<feature type="transmembrane region" description="Helical" evidence="1">
    <location>
        <begin position="9"/>
        <end position="27"/>
    </location>
</feature>